<dbReference type="Pfam" id="PF02845">
    <property type="entry name" value="CUE"/>
    <property type="match status" value="1"/>
</dbReference>
<keyword evidence="1" id="KW-1133">Transmembrane helix</keyword>
<protein>
    <submittedName>
        <fullName evidence="4">CUE domain-containing protein</fullName>
    </submittedName>
</protein>
<name>A0A1I7XR11_HETBA</name>
<reference evidence="4" key="1">
    <citation type="submission" date="2016-11" db="UniProtKB">
        <authorList>
            <consortium name="WormBaseParasite"/>
        </authorList>
    </citation>
    <scope>IDENTIFICATION</scope>
</reference>
<keyword evidence="3" id="KW-1185">Reference proteome</keyword>
<feature type="transmembrane region" description="Helical" evidence="1">
    <location>
        <begin position="20"/>
        <end position="42"/>
    </location>
</feature>
<feature type="transmembrane region" description="Helical" evidence="1">
    <location>
        <begin position="108"/>
        <end position="129"/>
    </location>
</feature>
<evidence type="ECO:0000313" key="4">
    <source>
        <dbReference type="WBParaSite" id="Hba_19968"/>
    </source>
</evidence>
<feature type="transmembrane region" description="Helical" evidence="1">
    <location>
        <begin position="75"/>
        <end position="96"/>
    </location>
</feature>
<evidence type="ECO:0000313" key="3">
    <source>
        <dbReference type="Proteomes" id="UP000095283"/>
    </source>
</evidence>
<dbReference type="WBParaSite" id="Hba_19968">
    <property type="protein sequence ID" value="Hba_19968"/>
    <property type="gene ID" value="Hba_19968"/>
</dbReference>
<proteinExistence type="predicted"/>
<accession>A0A1I7XR11</accession>
<evidence type="ECO:0000256" key="1">
    <source>
        <dbReference type="SAM" id="Phobius"/>
    </source>
</evidence>
<feature type="domain" description="CUE" evidence="2">
    <location>
        <begin position="262"/>
        <end position="303"/>
    </location>
</feature>
<dbReference type="InterPro" id="IPR003892">
    <property type="entry name" value="CUE"/>
</dbReference>
<sequence>MERDRRNGLAGILRLNRSPFPSVSSYICISLLISGIAIGSIINNFRTQPEIKLLLQEEIRNGSLNQSYDAKSLEYLSSLTVVQVVQYIMGNSPLIWVSPLSGAARERLSWLCFFLFVFSTVMMIGVIRIHKYLNISHLLFLIVDSSLSFVRSLHGLLRCLSASDRFARRPDFVRHCSYWLDLTVALITDTIQLFNYIHLMFLSPLGFNITCFFFFYHIKNAYGSIMNTLMRHHKHNQIFLHIRSTYPSGKAEEGDLCIVCWELLGNRMVQEMFPQMALDVIIDDLRISGSTQATIENILEGRVGFLTGLPGEEVNSCCFNYIILVIEFLTSVSYRRYIESDKGRDLQEKGY</sequence>
<keyword evidence="1" id="KW-0812">Transmembrane</keyword>
<keyword evidence="1" id="KW-0472">Membrane</keyword>
<dbReference type="PROSITE" id="PS51140">
    <property type="entry name" value="CUE"/>
    <property type="match status" value="1"/>
</dbReference>
<dbReference type="Gene3D" id="1.10.8.10">
    <property type="entry name" value="DNA helicase RuvA subunit, C-terminal domain"/>
    <property type="match status" value="1"/>
</dbReference>
<dbReference type="AlphaFoldDB" id="A0A1I7XR11"/>
<feature type="transmembrane region" description="Helical" evidence="1">
    <location>
        <begin position="205"/>
        <end position="222"/>
    </location>
</feature>
<organism evidence="3 4">
    <name type="scientific">Heterorhabditis bacteriophora</name>
    <name type="common">Entomopathogenic nematode worm</name>
    <dbReference type="NCBI Taxonomy" id="37862"/>
    <lineage>
        <taxon>Eukaryota</taxon>
        <taxon>Metazoa</taxon>
        <taxon>Ecdysozoa</taxon>
        <taxon>Nematoda</taxon>
        <taxon>Chromadorea</taxon>
        <taxon>Rhabditida</taxon>
        <taxon>Rhabditina</taxon>
        <taxon>Rhabditomorpha</taxon>
        <taxon>Strongyloidea</taxon>
        <taxon>Heterorhabditidae</taxon>
        <taxon>Heterorhabditis</taxon>
    </lineage>
</organism>
<evidence type="ECO:0000259" key="2">
    <source>
        <dbReference type="PROSITE" id="PS51140"/>
    </source>
</evidence>
<dbReference type="Proteomes" id="UP000095283">
    <property type="component" value="Unplaced"/>
</dbReference>
<dbReference type="GO" id="GO:0043130">
    <property type="term" value="F:ubiquitin binding"/>
    <property type="evidence" value="ECO:0007669"/>
    <property type="project" value="InterPro"/>
</dbReference>